<sequence length="186" mass="20770">METTVRRAGGSVQRRCGDGGAAVESGPVSEQLSREEILEQAYRLGLDQLGGTLATTHAEDGTPYVTFVLFHLRPNGEVLFGSGTRPQHTRNIRATPEVSFLIDNREVIRSDWTAFNRVVIEGRAEEVARESKAYTPLLQELEAKNKMAAVFTDRGILFRIRPRRLILMRGFEAARHIVDFGSDEAE</sequence>
<evidence type="ECO:0000313" key="4">
    <source>
        <dbReference type="EMBL" id="QFG02335.1"/>
    </source>
</evidence>
<accession>A0ABX6C232</accession>
<evidence type="ECO:0000259" key="3">
    <source>
        <dbReference type="Pfam" id="PF01243"/>
    </source>
</evidence>
<reference evidence="4 5" key="1">
    <citation type="submission" date="2019-08" db="EMBL/GenBank/DDBJ databases">
        <authorList>
            <person name="Toschakov S.V."/>
        </authorList>
    </citation>
    <scope>NUCLEOTIDE SEQUENCE [LARGE SCALE GENOMIC DNA]</scope>
    <source>
        <strain evidence="4 5">3753O</strain>
    </source>
</reference>
<evidence type="ECO:0000256" key="1">
    <source>
        <dbReference type="ARBA" id="ARBA00023002"/>
    </source>
</evidence>
<protein>
    <submittedName>
        <fullName evidence="4">Pyridoxamine 5'-phosphate oxidase family protein</fullName>
    </submittedName>
</protein>
<name>A0ABX6C232_9CHLR</name>
<dbReference type="InterPro" id="IPR012349">
    <property type="entry name" value="Split_barrel_FMN-bd"/>
</dbReference>
<dbReference type="InterPro" id="IPR011576">
    <property type="entry name" value="Pyridox_Oxase_N"/>
</dbReference>
<dbReference type="InterPro" id="IPR052019">
    <property type="entry name" value="F420H2_bilvrd_red/Heme_oxyg"/>
</dbReference>
<dbReference type="Pfam" id="PF01243">
    <property type="entry name" value="PNPOx_N"/>
    <property type="match status" value="1"/>
</dbReference>
<keyword evidence="5" id="KW-1185">Reference proteome</keyword>
<reference evidence="4 5" key="2">
    <citation type="submission" date="2019-10" db="EMBL/GenBank/DDBJ databases">
        <title>Thermopilla bonchosmolovskayae gen. nov., sp. nov., a moderately thermophilic Chloroflexi bacterium from a Chukotka hot spring (Arctic, Russia), representing a novel classis Thermopillaia, which include previously uncultivated lineage OLB14.</title>
        <authorList>
            <person name="Kochetkova T.V."/>
            <person name="Zayulina K.S."/>
            <person name="Zhigarkov V.S."/>
            <person name="Minaev N.V."/>
            <person name="Novikov A."/>
            <person name="Toshchakov S.V."/>
            <person name="Elcheninov A.G."/>
            <person name="Kublanov I.V."/>
        </authorList>
    </citation>
    <scope>NUCLEOTIDE SEQUENCE [LARGE SCALE GENOMIC DNA]</scope>
    <source>
        <strain evidence="4 5">3753O</strain>
    </source>
</reference>
<proteinExistence type="predicted"/>
<feature type="domain" description="Pyridoxamine 5'-phosphate oxidase N-terminal" evidence="3">
    <location>
        <begin position="51"/>
        <end position="144"/>
    </location>
</feature>
<feature type="region of interest" description="Disordered" evidence="2">
    <location>
        <begin position="1"/>
        <end position="30"/>
    </location>
</feature>
<dbReference type="PANTHER" id="PTHR35176:SF6">
    <property type="entry name" value="HEME OXYGENASE HI_0854-RELATED"/>
    <property type="match status" value="1"/>
</dbReference>
<organism evidence="4 5">
    <name type="scientific">Tepidiforma bonchosmolovskayae</name>
    <dbReference type="NCBI Taxonomy" id="2601677"/>
    <lineage>
        <taxon>Bacteria</taxon>
        <taxon>Bacillati</taxon>
        <taxon>Chloroflexota</taxon>
        <taxon>Tepidiformia</taxon>
        <taxon>Tepidiformales</taxon>
        <taxon>Tepidiformaceae</taxon>
        <taxon>Tepidiforma</taxon>
    </lineage>
</organism>
<keyword evidence="1" id="KW-0560">Oxidoreductase</keyword>
<dbReference type="PANTHER" id="PTHR35176">
    <property type="entry name" value="HEME OXYGENASE HI_0854-RELATED"/>
    <property type="match status" value="1"/>
</dbReference>
<dbReference type="EMBL" id="CP042829">
    <property type="protein sequence ID" value="QFG02335.1"/>
    <property type="molecule type" value="Genomic_DNA"/>
</dbReference>
<evidence type="ECO:0000313" key="5">
    <source>
        <dbReference type="Proteomes" id="UP000326331"/>
    </source>
</evidence>
<gene>
    <name evidence="4" type="ORF">Tbon_03185</name>
</gene>
<dbReference type="Proteomes" id="UP000326331">
    <property type="component" value="Chromosome"/>
</dbReference>
<dbReference type="Gene3D" id="2.30.110.10">
    <property type="entry name" value="Electron Transport, Fmn-binding Protein, Chain A"/>
    <property type="match status" value="1"/>
</dbReference>
<dbReference type="SUPFAM" id="SSF50475">
    <property type="entry name" value="FMN-binding split barrel"/>
    <property type="match status" value="1"/>
</dbReference>
<evidence type="ECO:0000256" key="2">
    <source>
        <dbReference type="SAM" id="MobiDB-lite"/>
    </source>
</evidence>